<dbReference type="PANTHER" id="PTHR30007">
    <property type="entry name" value="PHP DOMAIN PROTEIN"/>
    <property type="match status" value="1"/>
</dbReference>
<evidence type="ECO:0000313" key="4">
    <source>
        <dbReference type="Proteomes" id="UP000007947"/>
    </source>
</evidence>
<dbReference type="eggNOG" id="COG3293">
    <property type="taxonomic scope" value="Bacteria"/>
</dbReference>
<reference evidence="3 4" key="1">
    <citation type="submission" date="2011-05" db="EMBL/GenBank/DDBJ databases">
        <title>Whole genome sequence of Microlunatus phosphovorus NM-1.</title>
        <authorList>
            <person name="Hosoyama A."/>
            <person name="Sasaki K."/>
            <person name="Harada T."/>
            <person name="Igarashi R."/>
            <person name="Kawakoshi A."/>
            <person name="Sasagawa M."/>
            <person name="Fukada J."/>
            <person name="Nakamura S."/>
            <person name="Katano Y."/>
            <person name="Hanada S."/>
            <person name="Kamagata Y."/>
            <person name="Nakamura N."/>
            <person name="Yamazaki S."/>
            <person name="Fujita N."/>
        </authorList>
    </citation>
    <scope>NUCLEOTIDE SEQUENCE [LARGE SCALE GENOMIC DNA]</scope>
    <source>
        <strain evidence="4">ATCC 700054 / DSM 10555 / JCM 9379 / NBRC 101784 / NCIMB 13414 / VKM Ac-1990 / NM-1</strain>
    </source>
</reference>
<keyword evidence="4" id="KW-1185">Reference proteome</keyword>
<dbReference type="GO" id="GO:0003677">
    <property type="term" value="F:DNA binding"/>
    <property type="evidence" value="ECO:0007669"/>
    <property type="project" value="InterPro"/>
</dbReference>
<name>F5XRE1_MICPN</name>
<dbReference type="NCBIfam" id="NF033580">
    <property type="entry name" value="transpos_IS5_3"/>
    <property type="match status" value="1"/>
</dbReference>
<dbReference type="InterPro" id="IPR002559">
    <property type="entry name" value="Transposase_11"/>
</dbReference>
<proteinExistence type="predicted"/>
<evidence type="ECO:0000313" key="3">
    <source>
        <dbReference type="EMBL" id="BAK34631.1"/>
    </source>
</evidence>
<dbReference type="Proteomes" id="UP000007947">
    <property type="component" value="Chromosome"/>
</dbReference>
<dbReference type="Pfam" id="PF01609">
    <property type="entry name" value="DDE_Tnp_1"/>
    <property type="match status" value="1"/>
</dbReference>
<dbReference type="GO" id="GO:0004803">
    <property type="term" value="F:transposase activity"/>
    <property type="evidence" value="ECO:0007669"/>
    <property type="project" value="InterPro"/>
</dbReference>
<dbReference type="HOGENOM" id="CLU_055261_9_1_11"/>
<organism evidence="3 4">
    <name type="scientific">Microlunatus phosphovorus (strain ATCC 700054 / DSM 10555 / JCM 9379 / NBRC 101784 / NCIMB 13414 / VKM Ac-1990 / NM-1)</name>
    <dbReference type="NCBI Taxonomy" id="1032480"/>
    <lineage>
        <taxon>Bacteria</taxon>
        <taxon>Bacillati</taxon>
        <taxon>Actinomycetota</taxon>
        <taxon>Actinomycetes</taxon>
        <taxon>Propionibacteriales</taxon>
        <taxon>Propionibacteriaceae</taxon>
        <taxon>Microlunatus</taxon>
    </lineage>
</organism>
<accession>F5XRE1</accession>
<dbReference type="PANTHER" id="PTHR30007:SF1">
    <property type="entry name" value="BLR1914 PROTEIN"/>
    <property type="match status" value="1"/>
</dbReference>
<dbReference type="STRING" id="1032480.MLP_16170"/>
<dbReference type="EMBL" id="AP012204">
    <property type="protein sequence ID" value="BAK34631.1"/>
    <property type="molecule type" value="Genomic_DNA"/>
</dbReference>
<feature type="domain" description="Transposase IS4-like" evidence="2">
    <location>
        <begin position="44"/>
        <end position="182"/>
    </location>
</feature>
<feature type="region of interest" description="Disordered" evidence="1">
    <location>
        <begin position="1"/>
        <end position="52"/>
    </location>
</feature>
<protein>
    <submittedName>
        <fullName evidence="3">Putative transposase</fullName>
    </submittedName>
</protein>
<dbReference type="AlphaFoldDB" id="F5XRE1"/>
<gene>
    <name evidence="3" type="ordered locus">MLP_16170</name>
</gene>
<feature type="compositionally biased region" description="Pro residues" evidence="1">
    <location>
        <begin position="24"/>
        <end position="34"/>
    </location>
</feature>
<dbReference type="RefSeq" id="WP_013862514.1">
    <property type="nucleotide sequence ID" value="NC_015635.1"/>
</dbReference>
<dbReference type="GO" id="GO:0006313">
    <property type="term" value="P:DNA transposition"/>
    <property type="evidence" value="ECO:0007669"/>
    <property type="project" value="InterPro"/>
</dbReference>
<sequence>MSRGRPRVPQGAGSNYKKSADPGSDPPPDPPPGKAKPADREALGRSRGGLSTKVHLVADQRCRPLALVTTVGQRHDAVAFELVLGKLAVRRPGPGRPRTRPDYVLADKAYSSKAIRQHLAKRGIKAVIPTKADQDAARARKGCRGGRPPAFDPDRYKGRNTVERAVNKLRATRAVATRYDKRDYMYRGTLAVASIRIWLRDPVLNHLQDTP</sequence>
<evidence type="ECO:0000259" key="2">
    <source>
        <dbReference type="Pfam" id="PF01609"/>
    </source>
</evidence>
<evidence type="ECO:0000256" key="1">
    <source>
        <dbReference type="SAM" id="MobiDB-lite"/>
    </source>
</evidence>
<dbReference type="KEGG" id="mph:MLP_16170"/>